<dbReference type="SUPFAM" id="SSF53335">
    <property type="entry name" value="S-adenosyl-L-methionine-dependent methyltransferases"/>
    <property type="match status" value="1"/>
</dbReference>
<comment type="caution">
    <text evidence="1">The sequence shown here is derived from an EMBL/GenBank/DDBJ whole genome shotgun (WGS) entry which is preliminary data.</text>
</comment>
<dbReference type="AlphaFoldDB" id="A0A1G2AS15"/>
<evidence type="ECO:0000313" key="2">
    <source>
        <dbReference type="Proteomes" id="UP000177165"/>
    </source>
</evidence>
<evidence type="ECO:0000313" key="1">
    <source>
        <dbReference type="EMBL" id="OGY79445.1"/>
    </source>
</evidence>
<reference evidence="1 2" key="1">
    <citation type="journal article" date="2016" name="Nat. Commun.">
        <title>Thousands of microbial genomes shed light on interconnected biogeochemical processes in an aquifer system.</title>
        <authorList>
            <person name="Anantharaman K."/>
            <person name="Brown C.T."/>
            <person name="Hug L.A."/>
            <person name="Sharon I."/>
            <person name="Castelle C.J."/>
            <person name="Probst A.J."/>
            <person name="Thomas B.C."/>
            <person name="Singh A."/>
            <person name="Wilkins M.J."/>
            <person name="Karaoz U."/>
            <person name="Brodie E.L."/>
            <person name="Williams K.H."/>
            <person name="Hubbard S.S."/>
            <person name="Banfield J.F."/>
        </authorList>
    </citation>
    <scope>NUCLEOTIDE SEQUENCE [LARGE SCALE GENOMIC DNA]</scope>
</reference>
<organism evidence="1 2">
    <name type="scientific">Candidatus Kerfeldbacteria bacterium RIFCSPHIGHO2_02_FULL_42_14</name>
    <dbReference type="NCBI Taxonomy" id="1798540"/>
    <lineage>
        <taxon>Bacteria</taxon>
        <taxon>Candidatus Kerfeldiibacteriota</taxon>
    </lineage>
</organism>
<dbReference type="InterPro" id="IPR029063">
    <property type="entry name" value="SAM-dependent_MTases_sf"/>
</dbReference>
<gene>
    <name evidence="1" type="ORF">A3B74_00585</name>
</gene>
<accession>A0A1G2AS15</accession>
<evidence type="ECO:0008006" key="3">
    <source>
        <dbReference type="Google" id="ProtNLM"/>
    </source>
</evidence>
<dbReference type="EMBL" id="MHKB01000009">
    <property type="protein sequence ID" value="OGY79445.1"/>
    <property type="molecule type" value="Genomic_DNA"/>
</dbReference>
<proteinExistence type="predicted"/>
<protein>
    <recommendedName>
        <fullName evidence="3">Methyltransferase type 11 domain-containing protein</fullName>
    </recommendedName>
</protein>
<name>A0A1G2AS15_9BACT</name>
<dbReference type="Proteomes" id="UP000177165">
    <property type="component" value="Unassembled WGS sequence"/>
</dbReference>
<dbReference type="Gene3D" id="3.40.50.150">
    <property type="entry name" value="Vaccinia Virus protein VP39"/>
    <property type="match status" value="1"/>
</dbReference>
<sequence length="104" mass="11930">MDVVTSLAVLEHLSDRQQHLREVYRILKPNGRLLLTTPTPANKPLLELLAFRLHVTDATEISDHKCYMSDQDLRDLLAQAGFKQEKIKTSTWQLGLNNFVFALK</sequence>
<dbReference type="STRING" id="1798540.A3B74_00585"/>
<dbReference type="Pfam" id="PF13489">
    <property type="entry name" value="Methyltransf_23"/>
    <property type="match status" value="1"/>
</dbReference>
<dbReference type="CDD" id="cd02440">
    <property type="entry name" value="AdoMet_MTases"/>
    <property type="match status" value="1"/>
</dbReference>